<proteinExistence type="predicted"/>
<dbReference type="AlphaFoldDB" id="A0A6M3X548"/>
<gene>
    <name evidence="1" type="ORF">MM171A02262_0005</name>
    <name evidence="2" type="ORF">MM171B04104_0001</name>
</gene>
<dbReference type="EMBL" id="MT143962">
    <property type="protein sequence ID" value="QJH93269.1"/>
    <property type="molecule type" value="Genomic_DNA"/>
</dbReference>
<evidence type="ECO:0000313" key="2">
    <source>
        <dbReference type="EMBL" id="QJH93269.1"/>
    </source>
</evidence>
<sequence length="74" mass="8764">MREKIMEIENLSSSGKACDAIRREVFRELSEKWQDTPEKRKAYRAIMCALDTRISETRIYHVKCADEIIGNQDW</sequence>
<accession>A0A6M3X548</accession>
<dbReference type="EMBL" id="MT143930">
    <property type="protein sequence ID" value="QJH92906.1"/>
    <property type="molecule type" value="Genomic_DNA"/>
</dbReference>
<name>A0A6M3X548_9ZZZZ</name>
<organism evidence="1">
    <name type="scientific">viral metagenome</name>
    <dbReference type="NCBI Taxonomy" id="1070528"/>
    <lineage>
        <taxon>unclassified sequences</taxon>
        <taxon>metagenomes</taxon>
        <taxon>organismal metagenomes</taxon>
    </lineage>
</organism>
<protein>
    <submittedName>
        <fullName evidence="1">Uncharacterized protein</fullName>
    </submittedName>
</protein>
<reference evidence="1" key="1">
    <citation type="submission" date="2020-03" db="EMBL/GenBank/DDBJ databases">
        <title>The deep terrestrial virosphere.</title>
        <authorList>
            <person name="Holmfeldt K."/>
            <person name="Nilsson E."/>
            <person name="Simone D."/>
            <person name="Lopez-Fernandez M."/>
            <person name="Wu X."/>
            <person name="de Brujin I."/>
            <person name="Lundin D."/>
            <person name="Andersson A."/>
            <person name="Bertilsson S."/>
            <person name="Dopson M."/>
        </authorList>
    </citation>
    <scope>NUCLEOTIDE SEQUENCE</scope>
    <source>
        <strain evidence="1">MM171A02262</strain>
        <strain evidence="2">MM171B04104</strain>
    </source>
</reference>
<evidence type="ECO:0000313" key="1">
    <source>
        <dbReference type="EMBL" id="QJH92906.1"/>
    </source>
</evidence>